<dbReference type="Proteomes" id="UP001239111">
    <property type="component" value="Chromosome 2"/>
</dbReference>
<accession>A0ACC2P8I7</accession>
<keyword evidence="2" id="KW-1185">Reference proteome</keyword>
<organism evidence="1 2">
    <name type="scientific">Eretmocerus hayati</name>
    <dbReference type="NCBI Taxonomy" id="131215"/>
    <lineage>
        <taxon>Eukaryota</taxon>
        <taxon>Metazoa</taxon>
        <taxon>Ecdysozoa</taxon>
        <taxon>Arthropoda</taxon>
        <taxon>Hexapoda</taxon>
        <taxon>Insecta</taxon>
        <taxon>Pterygota</taxon>
        <taxon>Neoptera</taxon>
        <taxon>Endopterygota</taxon>
        <taxon>Hymenoptera</taxon>
        <taxon>Apocrita</taxon>
        <taxon>Proctotrupomorpha</taxon>
        <taxon>Chalcidoidea</taxon>
        <taxon>Aphelinidae</taxon>
        <taxon>Aphelininae</taxon>
        <taxon>Eretmocerus</taxon>
    </lineage>
</organism>
<evidence type="ECO:0000313" key="1">
    <source>
        <dbReference type="EMBL" id="KAJ8679306.1"/>
    </source>
</evidence>
<reference evidence="1" key="1">
    <citation type="submission" date="2023-04" db="EMBL/GenBank/DDBJ databases">
        <title>A chromosome-level genome assembly of the parasitoid wasp Eretmocerus hayati.</title>
        <authorList>
            <person name="Zhong Y."/>
            <person name="Liu S."/>
            <person name="Liu Y."/>
        </authorList>
    </citation>
    <scope>NUCLEOTIDE SEQUENCE</scope>
    <source>
        <strain evidence="1">ZJU_SS_LIU_2023</strain>
    </source>
</reference>
<sequence>ATWNALLDLAEKYYPLYQFQFFWRNFVIIRHPDDVKILLSCKDNITKGNLAYDNMRHLGLDGVIMSGGQKWATRRKMLNPAFSQAIMKIYAALDEDHADRFIEELRSGDQVQIRSIFPMFHQYSLGISFEAILGLDVHDVAPKDRDRFADAVKSLTDISFFRAARPFLANWMMPFLSEGRKQYRLTKWAKEWMSEILTERRKSMRNEVLLRYQDSFEDTDTLLHGTKGKKKMAVIDLLLEAQEKNAIDESGVHEELLIFLSGGYESTGVFLSFMLLIFAENKQIQDRARSEVLAVTNEGGGKMTESGIQKLDYLERCLQEVLRIYPSIPLIGRTLDTDLNLKNYVVPAGTEVFIHLVALHRDPNFWPDPLRFDPDRFLPGAVHERHPFAYSPFSAGLRNCIGRKFAMLGAKMAISKVLQNFYIEQVDPRDKMEFKFTLPLQPIEPMHVKFIRIDQN</sequence>
<dbReference type="EMBL" id="CM056742">
    <property type="protein sequence ID" value="KAJ8679306.1"/>
    <property type="molecule type" value="Genomic_DNA"/>
</dbReference>
<protein>
    <submittedName>
        <fullName evidence="1">Uncharacterized protein</fullName>
    </submittedName>
</protein>
<proteinExistence type="predicted"/>
<evidence type="ECO:0000313" key="2">
    <source>
        <dbReference type="Proteomes" id="UP001239111"/>
    </source>
</evidence>
<name>A0ACC2P8I7_9HYME</name>
<feature type="non-terminal residue" evidence="1">
    <location>
        <position position="1"/>
    </location>
</feature>
<comment type="caution">
    <text evidence="1">The sequence shown here is derived from an EMBL/GenBank/DDBJ whole genome shotgun (WGS) entry which is preliminary data.</text>
</comment>
<gene>
    <name evidence="1" type="ORF">QAD02_015093</name>
</gene>